<sequence length="80" mass="9376">MALHAFITNVMGMFRLYLFIISTSRQQLRPELSLNPNFYSTHINNINRLVRGDTCNVCLEERVAIFLWILGHHTKQSRTI</sequence>
<name>A0ACC0PST9_RHOML</name>
<protein>
    <submittedName>
        <fullName evidence="1">Uncharacterized protein</fullName>
    </submittedName>
</protein>
<evidence type="ECO:0000313" key="1">
    <source>
        <dbReference type="EMBL" id="KAI8568803.1"/>
    </source>
</evidence>
<gene>
    <name evidence="1" type="ORF">RHMOL_Rhmol02G0228800</name>
</gene>
<evidence type="ECO:0000313" key="2">
    <source>
        <dbReference type="Proteomes" id="UP001062846"/>
    </source>
</evidence>
<organism evidence="1 2">
    <name type="scientific">Rhododendron molle</name>
    <name type="common">Chinese azalea</name>
    <name type="synonym">Azalea mollis</name>
    <dbReference type="NCBI Taxonomy" id="49168"/>
    <lineage>
        <taxon>Eukaryota</taxon>
        <taxon>Viridiplantae</taxon>
        <taxon>Streptophyta</taxon>
        <taxon>Embryophyta</taxon>
        <taxon>Tracheophyta</taxon>
        <taxon>Spermatophyta</taxon>
        <taxon>Magnoliopsida</taxon>
        <taxon>eudicotyledons</taxon>
        <taxon>Gunneridae</taxon>
        <taxon>Pentapetalae</taxon>
        <taxon>asterids</taxon>
        <taxon>Ericales</taxon>
        <taxon>Ericaceae</taxon>
        <taxon>Ericoideae</taxon>
        <taxon>Rhodoreae</taxon>
        <taxon>Rhododendron</taxon>
    </lineage>
</organism>
<dbReference type="EMBL" id="CM046389">
    <property type="protein sequence ID" value="KAI8568803.1"/>
    <property type="molecule type" value="Genomic_DNA"/>
</dbReference>
<keyword evidence="2" id="KW-1185">Reference proteome</keyword>
<proteinExistence type="predicted"/>
<comment type="caution">
    <text evidence="1">The sequence shown here is derived from an EMBL/GenBank/DDBJ whole genome shotgun (WGS) entry which is preliminary data.</text>
</comment>
<dbReference type="Proteomes" id="UP001062846">
    <property type="component" value="Chromosome 2"/>
</dbReference>
<reference evidence="1" key="1">
    <citation type="submission" date="2022-02" db="EMBL/GenBank/DDBJ databases">
        <title>Plant Genome Project.</title>
        <authorList>
            <person name="Zhang R.-G."/>
        </authorList>
    </citation>
    <scope>NUCLEOTIDE SEQUENCE</scope>
    <source>
        <strain evidence="1">AT1</strain>
    </source>
</reference>
<accession>A0ACC0PST9</accession>